<organism evidence="1 2">
    <name type="scientific">Bradyrhizobium sediminis</name>
    <dbReference type="NCBI Taxonomy" id="2840469"/>
    <lineage>
        <taxon>Bacteria</taxon>
        <taxon>Pseudomonadati</taxon>
        <taxon>Pseudomonadota</taxon>
        <taxon>Alphaproteobacteria</taxon>
        <taxon>Hyphomicrobiales</taxon>
        <taxon>Nitrobacteraceae</taxon>
        <taxon>Bradyrhizobium</taxon>
    </lineage>
</organism>
<reference evidence="1" key="1">
    <citation type="submission" date="2021-06" db="EMBL/GenBank/DDBJ databases">
        <title>Bradyrhizobium sp. S2-11-2 Genome sequencing.</title>
        <authorList>
            <person name="Jin L."/>
        </authorList>
    </citation>
    <scope>NUCLEOTIDE SEQUENCE</scope>
    <source>
        <strain evidence="1">S2-11-2</strain>
    </source>
</reference>
<dbReference type="Proteomes" id="UP000680805">
    <property type="component" value="Chromosome"/>
</dbReference>
<dbReference type="AlphaFoldDB" id="A0A975NNY6"/>
<dbReference type="Gene3D" id="1.25.10.10">
    <property type="entry name" value="Leucine-rich Repeat Variant"/>
    <property type="match status" value="1"/>
</dbReference>
<dbReference type="InterPro" id="IPR011989">
    <property type="entry name" value="ARM-like"/>
</dbReference>
<sequence>MRDLLRHLAGGDRRSIGQSDRVVRDVLARPSLLATVIGGLSHADVLVRMRCADAAEKVTRRHPQWLQPHKAALLALAATTAEQELRWHLAQMLPRLTLEPAETRRAIKWMFEYLNDDSKIVKTFAMQALADFAACDPVLRGKVLPLLGTLARTGSPAMRSRGRRLVARLRALEQPPKRQHPRRRSRAD</sequence>
<dbReference type="RefSeq" id="WP_215613635.1">
    <property type="nucleotide sequence ID" value="NZ_CP076135.1"/>
</dbReference>
<name>A0A975NNY6_9BRAD</name>
<dbReference type="InterPro" id="IPR016024">
    <property type="entry name" value="ARM-type_fold"/>
</dbReference>
<proteinExistence type="predicted"/>
<dbReference type="EMBL" id="CP076135">
    <property type="protein sequence ID" value="QWG18026.1"/>
    <property type="molecule type" value="Genomic_DNA"/>
</dbReference>
<evidence type="ECO:0000313" key="1">
    <source>
        <dbReference type="EMBL" id="QWG18026.1"/>
    </source>
</evidence>
<dbReference type="SUPFAM" id="SSF48371">
    <property type="entry name" value="ARM repeat"/>
    <property type="match status" value="1"/>
</dbReference>
<dbReference type="KEGG" id="bsei:KMZ68_24245"/>
<accession>A0A975NNY6</accession>
<gene>
    <name evidence="1" type="ORF">KMZ68_24245</name>
</gene>
<protein>
    <submittedName>
        <fullName evidence="1">Uncharacterized protein</fullName>
    </submittedName>
</protein>
<evidence type="ECO:0000313" key="2">
    <source>
        <dbReference type="Proteomes" id="UP000680805"/>
    </source>
</evidence>